<feature type="compositionally biased region" description="Low complexity" evidence="1">
    <location>
        <begin position="81"/>
        <end position="94"/>
    </location>
</feature>
<dbReference type="SUPFAM" id="SSF52091">
    <property type="entry name" value="SpoIIaa-like"/>
    <property type="match status" value="2"/>
</dbReference>
<dbReference type="InterPro" id="IPR036513">
    <property type="entry name" value="STAS_dom_sf"/>
</dbReference>
<comment type="caution">
    <text evidence="3">The sequence shown here is derived from an EMBL/GenBank/DDBJ whole genome shotgun (WGS) entry which is preliminary data.</text>
</comment>
<gene>
    <name evidence="3" type="ORF">NX784_22520</name>
</gene>
<organism evidence="3 4">
    <name type="scientific">Massilia pinisoli</name>
    <dbReference type="NCBI Taxonomy" id="1772194"/>
    <lineage>
        <taxon>Bacteria</taxon>
        <taxon>Pseudomonadati</taxon>
        <taxon>Pseudomonadota</taxon>
        <taxon>Betaproteobacteria</taxon>
        <taxon>Burkholderiales</taxon>
        <taxon>Oxalobacteraceae</taxon>
        <taxon>Telluria group</taxon>
        <taxon>Massilia</taxon>
    </lineage>
</organism>
<dbReference type="RefSeq" id="WP_258818933.1">
    <property type="nucleotide sequence ID" value="NZ_JANUGW010000021.1"/>
</dbReference>
<keyword evidence="4" id="KW-1185">Reference proteome</keyword>
<dbReference type="EMBL" id="JANUGW010000021">
    <property type="protein sequence ID" value="MCS0584370.1"/>
    <property type="molecule type" value="Genomic_DNA"/>
</dbReference>
<protein>
    <submittedName>
        <fullName evidence="3">STAS domain-containing protein</fullName>
    </submittedName>
</protein>
<evidence type="ECO:0000259" key="2">
    <source>
        <dbReference type="Pfam" id="PF13466"/>
    </source>
</evidence>
<dbReference type="InterPro" id="IPR058548">
    <property type="entry name" value="MlaB-like_STAS"/>
</dbReference>
<name>A0ABT1ZWR0_9BURK</name>
<feature type="domain" description="MlaB-like STAS" evidence="2">
    <location>
        <begin position="374"/>
        <end position="441"/>
    </location>
</feature>
<proteinExistence type="predicted"/>
<dbReference type="Gene3D" id="3.30.750.24">
    <property type="entry name" value="STAS domain"/>
    <property type="match status" value="2"/>
</dbReference>
<evidence type="ECO:0000313" key="3">
    <source>
        <dbReference type="EMBL" id="MCS0584370.1"/>
    </source>
</evidence>
<accession>A0ABT1ZWR0</accession>
<dbReference type="Pfam" id="PF13466">
    <property type="entry name" value="STAS_2"/>
    <property type="match status" value="1"/>
</dbReference>
<sequence>MGLFDFLKKKDDAPRAGAGVRARPNPALAAGPVTRLALDTEAERERQREIARATAAKIDEIELAMASDIFDDDAWSGSRRPPAAVAGSAATPPADQNTDMLLGPDDLPDAAVAPSSTPVVEEAAILYANDQLEAAALLLRTSLKERNGGAGERQPWWMLFDLYQILGQEHEFESIAIDYASQFETSPPTYHPVAAASRTLLGPALDNQFAGAIPTVSLSGNLDDDTHTRVQLARAQAASASPLVRFEFQAVARVTPQGCALLLDALQALRKAGRELVLAGADHLVAVLRPMLAIGDRGPGEAPWLLLLELLLLTNREKDFEETAMDYCVTFEVSPPSFEAPPHLAVSLAAASPVAAAATASDRFLLPAFVRGDCATLLAAIADHATRHPTLVLDGSRLARIDYTAANALAGHLRAMAADDRDIVLRDLNHPVAALLRLLGAGERVRLYAHKY</sequence>
<evidence type="ECO:0000256" key="1">
    <source>
        <dbReference type="SAM" id="MobiDB-lite"/>
    </source>
</evidence>
<evidence type="ECO:0000313" key="4">
    <source>
        <dbReference type="Proteomes" id="UP001204151"/>
    </source>
</evidence>
<feature type="region of interest" description="Disordered" evidence="1">
    <location>
        <begin position="76"/>
        <end position="97"/>
    </location>
</feature>
<reference evidence="3 4" key="1">
    <citation type="submission" date="2022-08" db="EMBL/GenBank/DDBJ databases">
        <title>Reclassification of Massilia species as members of the genera Telluria, Duganella, Pseudoduganella, Mokoshia gen. nov. and Zemynaea gen. nov. using orthogonal and non-orthogonal genome-based approaches.</title>
        <authorList>
            <person name="Bowman J.P."/>
        </authorList>
    </citation>
    <scope>NUCLEOTIDE SEQUENCE [LARGE SCALE GENOMIC DNA]</scope>
    <source>
        <strain evidence="3 4">JCM 31316</strain>
    </source>
</reference>
<dbReference type="Proteomes" id="UP001204151">
    <property type="component" value="Unassembled WGS sequence"/>
</dbReference>